<evidence type="ECO:0000313" key="1">
    <source>
        <dbReference type="EMBL" id="RED95563.1"/>
    </source>
</evidence>
<accession>A0A3D9L091</accession>
<sequence length="47" mass="5236">MVGGRLIKNEVRKKEGGTNDEWAESWASHDALLVSTQTYADQFLLVA</sequence>
<keyword evidence="2" id="KW-1185">Reference proteome</keyword>
<reference evidence="1 2" key="1">
    <citation type="submission" date="2018-07" db="EMBL/GenBank/DDBJ databases">
        <title>Genomic Encyclopedia of Type Strains, Phase IV (KMG-IV): sequencing the most valuable type-strain genomes for metagenomic binning, comparative biology and taxonomic classification.</title>
        <authorList>
            <person name="Goeker M."/>
        </authorList>
    </citation>
    <scope>NUCLEOTIDE SEQUENCE [LARGE SCALE GENOMIC DNA]</scope>
    <source>
        <strain evidence="1 2">DSM 4134</strain>
    </source>
</reference>
<proteinExistence type="predicted"/>
<name>A0A3D9L091_MARFU</name>
<comment type="caution">
    <text evidence="1">The sequence shown here is derived from an EMBL/GenBank/DDBJ whole genome shotgun (WGS) entry which is preliminary data.</text>
</comment>
<dbReference type="EMBL" id="QREG01000017">
    <property type="protein sequence ID" value="RED95563.1"/>
    <property type="molecule type" value="Genomic_DNA"/>
</dbReference>
<dbReference type="Proteomes" id="UP000256779">
    <property type="component" value="Unassembled WGS sequence"/>
</dbReference>
<protein>
    <submittedName>
        <fullName evidence="1">Uncharacterized protein</fullName>
    </submittedName>
</protein>
<evidence type="ECO:0000313" key="2">
    <source>
        <dbReference type="Proteomes" id="UP000256779"/>
    </source>
</evidence>
<gene>
    <name evidence="1" type="ORF">C7460_11712</name>
</gene>
<dbReference type="AlphaFoldDB" id="A0A3D9L091"/>
<organism evidence="1 2">
    <name type="scientific">Marinoscillum furvescens DSM 4134</name>
    <dbReference type="NCBI Taxonomy" id="1122208"/>
    <lineage>
        <taxon>Bacteria</taxon>
        <taxon>Pseudomonadati</taxon>
        <taxon>Bacteroidota</taxon>
        <taxon>Cytophagia</taxon>
        <taxon>Cytophagales</taxon>
        <taxon>Reichenbachiellaceae</taxon>
        <taxon>Marinoscillum</taxon>
    </lineage>
</organism>